<dbReference type="Gene3D" id="3.40.50.1820">
    <property type="entry name" value="alpha/beta hydrolase"/>
    <property type="match status" value="1"/>
</dbReference>
<feature type="domain" description="AB hydrolase-1" evidence="2">
    <location>
        <begin position="13"/>
        <end position="246"/>
    </location>
</feature>
<evidence type="ECO:0000259" key="2">
    <source>
        <dbReference type="Pfam" id="PF00561"/>
    </source>
</evidence>
<dbReference type="EMBL" id="CP015249">
    <property type="protein sequence ID" value="ANB18347.1"/>
    <property type="molecule type" value="Genomic_DNA"/>
</dbReference>
<feature type="compositionally biased region" description="Low complexity" evidence="1">
    <location>
        <begin position="272"/>
        <end position="283"/>
    </location>
</feature>
<evidence type="ECO:0000313" key="3">
    <source>
        <dbReference type="EMBL" id="ANB18347.1"/>
    </source>
</evidence>
<sequence length="283" mass="30260">MLAGERFGDADAPPVLFAHGFGQTRHAWRTTAARLAAAGWQCVSFDARGHGESGHLADGDYHLQQFADDLAGVARTFARPPVLVGASMGGLLGLLVEGEQAPLFAALVLVDCTPRWEPQGVARILAFMQAHPQGFADLDEAAAAIAAFLPHRSERKSSGRLRSLLVPHADGRLRWHWDPRMLGPVASEGERHQPRLFAAARSIRVPTLLLSGGASDVVSPETIDEFLALVPHARHVAVADATHMVVGDRNDSFTHHVEEFLRTLPPAPRSGPAPAGRAVPSPA</sequence>
<dbReference type="AlphaFoldDB" id="A0A160DV04"/>
<feature type="region of interest" description="Disordered" evidence="1">
    <location>
        <begin position="264"/>
        <end position="283"/>
    </location>
</feature>
<proteinExistence type="predicted"/>
<dbReference type="PANTHER" id="PTHR43194:SF2">
    <property type="entry name" value="PEROXISOMAL MEMBRANE PROTEIN LPX1"/>
    <property type="match status" value="1"/>
</dbReference>
<dbReference type="InterPro" id="IPR000073">
    <property type="entry name" value="AB_hydrolase_1"/>
</dbReference>
<dbReference type="InterPro" id="IPR000639">
    <property type="entry name" value="Epox_hydrolase-like"/>
</dbReference>
<accession>A0A160DV04</accession>
<dbReference type="Proteomes" id="UP000076830">
    <property type="component" value="Chromosome"/>
</dbReference>
<keyword evidence="4" id="KW-1185">Reference proteome</keyword>
<evidence type="ECO:0000313" key="4">
    <source>
        <dbReference type="Proteomes" id="UP000076830"/>
    </source>
</evidence>
<dbReference type="PANTHER" id="PTHR43194">
    <property type="entry name" value="HYDROLASE ALPHA/BETA FOLD FAMILY"/>
    <property type="match status" value="1"/>
</dbReference>
<dbReference type="InterPro" id="IPR029058">
    <property type="entry name" value="AB_hydrolase_fold"/>
</dbReference>
<dbReference type="PRINTS" id="PR00412">
    <property type="entry name" value="EPOXHYDRLASE"/>
</dbReference>
<dbReference type="STRING" id="1300342.I596_2339"/>
<gene>
    <name evidence="3" type="ORF">I596_2339</name>
</gene>
<name>A0A160DV04_9GAMM</name>
<organism evidence="3 4">
    <name type="scientific">Dokdonella koreensis DS-123</name>
    <dbReference type="NCBI Taxonomy" id="1300342"/>
    <lineage>
        <taxon>Bacteria</taxon>
        <taxon>Pseudomonadati</taxon>
        <taxon>Pseudomonadota</taxon>
        <taxon>Gammaproteobacteria</taxon>
        <taxon>Lysobacterales</taxon>
        <taxon>Rhodanobacteraceae</taxon>
        <taxon>Dokdonella</taxon>
    </lineage>
</organism>
<dbReference type="SUPFAM" id="SSF53474">
    <property type="entry name" value="alpha/beta-Hydrolases"/>
    <property type="match status" value="1"/>
</dbReference>
<reference evidence="3 4" key="1">
    <citation type="submission" date="2016-04" db="EMBL/GenBank/DDBJ databases">
        <title>Complete genome sequence of Dokdonella koreensis DS-123T.</title>
        <authorList>
            <person name="Kim J.F."/>
            <person name="Lee H."/>
            <person name="Kwak M.-J."/>
        </authorList>
    </citation>
    <scope>NUCLEOTIDE SEQUENCE [LARGE SCALE GENOMIC DNA]</scope>
    <source>
        <strain evidence="3 4">DS-123</strain>
    </source>
</reference>
<dbReference type="PATRIC" id="fig|1300342.3.peg.2279"/>
<keyword evidence="3" id="KW-0378">Hydrolase</keyword>
<dbReference type="Pfam" id="PF00561">
    <property type="entry name" value="Abhydrolase_1"/>
    <property type="match status" value="1"/>
</dbReference>
<protein>
    <submittedName>
        <fullName evidence="3">Alpha/beta hydrolase fold domain-containing protein</fullName>
    </submittedName>
</protein>
<dbReference type="InterPro" id="IPR050228">
    <property type="entry name" value="Carboxylesterase_BioH"/>
</dbReference>
<dbReference type="KEGG" id="dko:I596_2339"/>
<dbReference type="GO" id="GO:0016787">
    <property type="term" value="F:hydrolase activity"/>
    <property type="evidence" value="ECO:0007669"/>
    <property type="project" value="UniProtKB-KW"/>
</dbReference>
<evidence type="ECO:0000256" key="1">
    <source>
        <dbReference type="SAM" id="MobiDB-lite"/>
    </source>
</evidence>